<sequence length="280" mass="30398" precursor="true">MRIRLLIVAAASLLPLAGLPARGQEAGGPASRRLVLVELFTSQGCDMCPAAEKILGELSARDPRVVPIAFHVDYFNEPWKDVFSDPLYSRRQMAYNELYAGPKDPNYGLYYTPMLMVDGVEPVNGRDPQSAVAAIRRAGARKPAVDVDVSLDVKDPGGKAKAQAAATIRVRSRSPRAERTPLLVCAVIREDGVVTDVPSGENAGKSLVARFPARRTKYEFVELDGKAASTSRFSFDVDPSWDRRHLRLAAFVQDKRTGAVLQAADIPWPASPASAAARGR</sequence>
<dbReference type="PANTHER" id="PTHR36057">
    <property type="match status" value="1"/>
</dbReference>
<proteinExistence type="predicted"/>
<organism evidence="2 3">
    <name type="scientific">Aquisphaera giovannonii</name>
    <dbReference type="NCBI Taxonomy" id="406548"/>
    <lineage>
        <taxon>Bacteria</taxon>
        <taxon>Pseudomonadati</taxon>
        <taxon>Planctomycetota</taxon>
        <taxon>Planctomycetia</taxon>
        <taxon>Isosphaerales</taxon>
        <taxon>Isosphaeraceae</taxon>
        <taxon>Aquisphaera</taxon>
    </lineage>
</organism>
<dbReference type="PANTHER" id="PTHR36057:SF1">
    <property type="entry name" value="LIPOPROTEIN LIPID ATTACHMENT SITE-LIKE PROTEIN, PUTATIVE (DUF1223)-RELATED"/>
    <property type="match status" value="1"/>
</dbReference>
<feature type="chain" id="PRO_5023094645" description="DUF1223 domain-containing protein" evidence="1">
    <location>
        <begin position="24"/>
        <end position="280"/>
    </location>
</feature>
<protein>
    <recommendedName>
        <fullName evidence="4">DUF1223 domain-containing protein</fullName>
    </recommendedName>
</protein>
<accession>A0A5B9VVZ1</accession>
<keyword evidence="1" id="KW-0732">Signal</keyword>
<evidence type="ECO:0000313" key="3">
    <source>
        <dbReference type="Proteomes" id="UP000324233"/>
    </source>
</evidence>
<dbReference type="RefSeq" id="WP_148591779.1">
    <property type="nucleotide sequence ID" value="NZ_CP042997.1"/>
</dbReference>
<dbReference type="KEGG" id="agv:OJF2_10000"/>
<gene>
    <name evidence="2" type="ORF">OJF2_10000</name>
</gene>
<dbReference type="Proteomes" id="UP000324233">
    <property type="component" value="Chromosome"/>
</dbReference>
<dbReference type="InterPro" id="IPR010634">
    <property type="entry name" value="DUF1223"/>
</dbReference>
<dbReference type="Pfam" id="PF06764">
    <property type="entry name" value="DUF1223"/>
    <property type="match status" value="1"/>
</dbReference>
<evidence type="ECO:0000256" key="1">
    <source>
        <dbReference type="SAM" id="SignalP"/>
    </source>
</evidence>
<feature type="signal peptide" evidence="1">
    <location>
        <begin position="1"/>
        <end position="23"/>
    </location>
</feature>
<dbReference type="EMBL" id="CP042997">
    <property type="protein sequence ID" value="QEH32523.1"/>
    <property type="molecule type" value="Genomic_DNA"/>
</dbReference>
<reference evidence="2 3" key="1">
    <citation type="submission" date="2019-08" db="EMBL/GenBank/DDBJ databases">
        <title>Deep-cultivation of Planctomycetes and their phenomic and genomic characterization uncovers novel biology.</title>
        <authorList>
            <person name="Wiegand S."/>
            <person name="Jogler M."/>
            <person name="Boedeker C."/>
            <person name="Pinto D."/>
            <person name="Vollmers J."/>
            <person name="Rivas-Marin E."/>
            <person name="Kohn T."/>
            <person name="Peeters S.H."/>
            <person name="Heuer A."/>
            <person name="Rast P."/>
            <person name="Oberbeckmann S."/>
            <person name="Bunk B."/>
            <person name="Jeske O."/>
            <person name="Meyerdierks A."/>
            <person name="Storesund J.E."/>
            <person name="Kallscheuer N."/>
            <person name="Luecker S."/>
            <person name="Lage O.M."/>
            <person name="Pohl T."/>
            <person name="Merkel B.J."/>
            <person name="Hornburger P."/>
            <person name="Mueller R.-W."/>
            <person name="Bruemmer F."/>
            <person name="Labrenz M."/>
            <person name="Spormann A.M."/>
            <person name="Op den Camp H."/>
            <person name="Overmann J."/>
            <person name="Amann R."/>
            <person name="Jetten M.S.M."/>
            <person name="Mascher T."/>
            <person name="Medema M.H."/>
            <person name="Devos D.P."/>
            <person name="Kaster A.-K."/>
            <person name="Ovreas L."/>
            <person name="Rohde M."/>
            <person name="Galperin M.Y."/>
            <person name="Jogler C."/>
        </authorList>
    </citation>
    <scope>NUCLEOTIDE SEQUENCE [LARGE SCALE GENOMIC DNA]</scope>
    <source>
        <strain evidence="2 3">OJF2</strain>
    </source>
</reference>
<evidence type="ECO:0000313" key="2">
    <source>
        <dbReference type="EMBL" id="QEH32523.1"/>
    </source>
</evidence>
<evidence type="ECO:0008006" key="4">
    <source>
        <dbReference type="Google" id="ProtNLM"/>
    </source>
</evidence>
<dbReference type="InterPro" id="IPR036249">
    <property type="entry name" value="Thioredoxin-like_sf"/>
</dbReference>
<keyword evidence="3" id="KW-1185">Reference proteome</keyword>
<dbReference type="SUPFAM" id="SSF52833">
    <property type="entry name" value="Thioredoxin-like"/>
    <property type="match status" value="1"/>
</dbReference>
<dbReference type="OrthoDB" id="9808254at2"/>
<dbReference type="AlphaFoldDB" id="A0A5B9VVZ1"/>
<name>A0A5B9VVZ1_9BACT</name>